<accession>A0ABM1PTQ4</accession>
<dbReference type="Proteomes" id="UP000694904">
    <property type="component" value="Chromosome X"/>
</dbReference>
<dbReference type="SMART" id="SM01100">
    <property type="entry name" value="CRAL_TRIO_N"/>
    <property type="match status" value="1"/>
</dbReference>
<dbReference type="SMART" id="SM00404">
    <property type="entry name" value="PTPc_motif"/>
    <property type="match status" value="1"/>
</dbReference>
<evidence type="ECO:0000256" key="1">
    <source>
        <dbReference type="SAM" id="MobiDB-lite"/>
    </source>
</evidence>
<dbReference type="CDD" id="cd14543">
    <property type="entry name" value="PTPc-N9"/>
    <property type="match status" value="1"/>
</dbReference>
<dbReference type="SUPFAM" id="SSF52087">
    <property type="entry name" value="CRAL/TRIO domain"/>
    <property type="match status" value="1"/>
</dbReference>
<dbReference type="Pfam" id="PF00102">
    <property type="entry name" value="Y_phosphatase"/>
    <property type="match status" value="1"/>
</dbReference>
<keyword evidence="5" id="KW-1185">Reference proteome</keyword>
<dbReference type="PROSITE" id="PS50056">
    <property type="entry name" value="TYR_PHOSPHATASE_2"/>
    <property type="match status" value="1"/>
</dbReference>
<dbReference type="InterPro" id="IPR050348">
    <property type="entry name" value="Protein-Tyr_Phosphatase"/>
</dbReference>
<dbReference type="SUPFAM" id="SSF52799">
    <property type="entry name" value="(Phosphotyrosine protein) phosphatases II"/>
    <property type="match status" value="1"/>
</dbReference>
<dbReference type="Pfam" id="PF00650">
    <property type="entry name" value="CRAL_TRIO"/>
    <property type="match status" value="1"/>
</dbReference>
<dbReference type="InterPro" id="IPR011074">
    <property type="entry name" value="CRAL/TRIO_N_dom"/>
</dbReference>
<dbReference type="PROSITE" id="PS00383">
    <property type="entry name" value="TYR_PHOSPHATASE_1"/>
    <property type="match status" value="1"/>
</dbReference>
<dbReference type="PROSITE" id="PS50055">
    <property type="entry name" value="TYR_PHOSPHATASE_PTP"/>
    <property type="match status" value="1"/>
</dbReference>
<name>A0ABM1PTQ4_DROAR</name>
<reference evidence="5" key="1">
    <citation type="journal article" date="1997" name="Nucleic Acids Res.">
        <title>tRNAscan-SE: a program for improved detection of transfer RNA genes in genomic sequence.</title>
        <authorList>
            <person name="Lowe T.M."/>
            <person name="Eddy S.R."/>
        </authorList>
    </citation>
    <scope>NUCLEOTIDE SEQUENCE [LARGE SCALE GENOMIC DNA]</scope>
</reference>
<feature type="region of interest" description="Disordered" evidence="1">
    <location>
        <begin position="519"/>
        <end position="547"/>
    </location>
</feature>
<dbReference type="InterPro" id="IPR036865">
    <property type="entry name" value="CRAL-TRIO_dom_sf"/>
</dbReference>
<evidence type="ECO:0000259" key="4">
    <source>
        <dbReference type="PROSITE" id="PS50191"/>
    </source>
</evidence>
<feature type="domain" description="Tyrosine specific protein phosphatases" evidence="3">
    <location>
        <begin position="744"/>
        <end position="828"/>
    </location>
</feature>
<dbReference type="Gene3D" id="3.40.525.10">
    <property type="entry name" value="CRAL-TRIO lipid binding domain"/>
    <property type="match status" value="1"/>
</dbReference>
<feature type="domain" description="Tyrosine-protein phosphatase" evidence="2">
    <location>
        <begin position="566"/>
        <end position="837"/>
    </location>
</feature>
<dbReference type="RefSeq" id="XP_017870590.1">
    <property type="nucleotide sequence ID" value="XM_018015101.1"/>
</dbReference>
<evidence type="ECO:0000259" key="3">
    <source>
        <dbReference type="PROSITE" id="PS50056"/>
    </source>
</evidence>
<organism evidence="5 6">
    <name type="scientific">Drosophila arizonae</name>
    <name type="common">Fruit fly</name>
    <dbReference type="NCBI Taxonomy" id="7263"/>
    <lineage>
        <taxon>Eukaryota</taxon>
        <taxon>Metazoa</taxon>
        <taxon>Ecdysozoa</taxon>
        <taxon>Arthropoda</taxon>
        <taxon>Hexapoda</taxon>
        <taxon>Insecta</taxon>
        <taxon>Pterygota</taxon>
        <taxon>Neoptera</taxon>
        <taxon>Endopterygota</taxon>
        <taxon>Diptera</taxon>
        <taxon>Brachycera</taxon>
        <taxon>Muscomorpha</taxon>
        <taxon>Ephydroidea</taxon>
        <taxon>Drosophilidae</taxon>
        <taxon>Drosophila</taxon>
    </lineage>
</organism>
<dbReference type="InterPro" id="IPR016130">
    <property type="entry name" value="Tyr_Pase_AS"/>
</dbReference>
<dbReference type="InterPro" id="IPR001251">
    <property type="entry name" value="CRAL-TRIO_dom"/>
</dbReference>
<dbReference type="InterPro" id="IPR029021">
    <property type="entry name" value="Prot-tyrosine_phosphatase-like"/>
</dbReference>
<reference evidence="5" key="2">
    <citation type="journal article" date="2016" name="G3 (Bethesda)">
        <title>Genome Evolution in Three Species of Cactophilic Drosophila.</title>
        <authorList>
            <person name="Sanchez-Flores A."/>
            <person name="Penazola F."/>
            <person name="Carpinteyro-Ponce J."/>
            <person name="Nazario-Yepiz N."/>
            <person name="Abreu-Goodger C."/>
            <person name="Machado C.A."/>
            <person name="Markow T.A."/>
        </authorList>
    </citation>
    <scope>NUCLEOTIDE SEQUENCE [LARGE SCALE GENOMIC DNA]</scope>
</reference>
<feature type="region of interest" description="Disordered" evidence="1">
    <location>
        <begin position="416"/>
        <end position="445"/>
    </location>
</feature>
<dbReference type="Gene3D" id="3.90.190.10">
    <property type="entry name" value="Protein tyrosine phosphatase superfamily"/>
    <property type="match status" value="1"/>
</dbReference>
<dbReference type="SMART" id="SM00516">
    <property type="entry name" value="SEC14"/>
    <property type="match status" value="1"/>
</dbReference>
<evidence type="ECO:0000313" key="5">
    <source>
        <dbReference type="Proteomes" id="UP000694904"/>
    </source>
</evidence>
<gene>
    <name evidence="6" type="primary">LOC108618896</name>
</gene>
<feature type="domain" description="CRAL-TRIO" evidence="4">
    <location>
        <begin position="178"/>
        <end position="337"/>
    </location>
</feature>
<proteinExistence type="predicted"/>
<dbReference type="InterPro" id="IPR000387">
    <property type="entry name" value="Tyr_Pase_dom"/>
</dbReference>
<dbReference type="SMART" id="SM00194">
    <property type="entry name" value="PTPc"/>
    <property type="match status" value="1"/>
</dbReference>
<dbReference type="PROSITE" id="PS50191">
    <property type="entry name" value="CRAL_TRIO"/>
    <property type="match status" value="1"/>
</dbReference>
<dbReference type="PANTHER" id="PTHR19134">
    <property type="entry name" value="RECEPTOR-TYPE TYROSINE-PROTEIN PHOSPHATASE"/>
    <property type="match status" value="1"/>
</dbReference>
<dbReference type="GeneID" id="108618896"/>
<evidence type="ECO:0000259" key="2">
    <source>
        <dbReference type="PROSITE" id="PS50055"/>
    </source>
</evidence>
<protein>
    <submittedName>
        <fullName evidence="6">Tyrosine-protein phosphatase non-receptor type 9 isoform X1</fullName>
    </submittedName>
</protein>
<dbReference type="CDD" id="cd00170">
    <property type="entry name" value="SEC14"/>
    <property type="match status" value="1"/>
</dbReference>
<dbReference type="InterPro" id="IPR003595">
    <property type="entry name" value="Tyr_Pase_cat"/>
</dbReference>
<sequence>MPQSQQNKDKHGVDCDYAYAKESSCHRRLFVCIAKAIKQFIDLCNNLSINCNNTAAAAAGPTTTTTAAAANSNSNHCSNASTSNFHVSINTQQPTTTTTTIPTATSATSSSSAAAAAVASSSSSSSSSSLPIRRHISHTTAVKFLYARKFDIPRAVSLYEQHEQIRQREYLYNIDANVEPLRSELQTGKFTILPARTSSGAAIALFTANRHSPLNASHTTTLQGIVYQLDCALQDTETQRAGLVFIYDMSGSKYSNFDYDLSQKILTLLKGGYPARLKKVLIVTAPLWFKAPFKILRLFVREKLRERVFTVSVPQLSLHVPRKALPVHLGGTLEIDHATWLLNCRKSMTNREDELLANIVGVGVGVAPATTAAAATASATASPLTNGSSAASAVAATIISAVHQLAESNTTVVTVSGEHGRTGAGSGSSEESEPNENITINGLSPSHRTAAGSLLKLNTSGIQQSNGTAAGNIAPTAAAAAAAAAAAGGTSTTTAAAAAAAATAADSAVNGSAAGVASNGEFWSENPPSSASSGFSDDDSLAGQEGDPKTIEQIVQMVRERGRQGLIKEYTEIRNRAPEGTFLHARMRNNLTKNRYTDVLCYDHSRVVLAHEDEDDLSDYINANFVDGYKQKNAYISTQGPLPKTSQDFWRMIWEQHCLVIVMTTRVMERGRVKCGQYWEPTEDSSLDFGNYHVRTISVESNEDYTVASLELRNLKTDETRNVSHWQFTSWPDYGVPSSAMAMLNFLQKVRDKQAQLVRALGDTWAGHPRGPPIVVHCSAGIGRTGTFITLDICISRLEDVGTADIRGTVEKIRSQRAYSIQMPDQYVFCHLALIEYAYSRGMLQTVDLAGFDEREQDSE</sequence>
<reference evidence="6" key="3">
    <citation type="submission" date="2025-08" db="UniProtKB">
        <authorList>
            <consortium name="RefSeq"/>
        </authorList>
    </citation>
    <scope>IDENTIFICATION</scope>
    <source>
        <tissue evidence="6">Whole organism</tissue>
    </source>
</reference>
<dbReference type="PANTHER" id="PTHR19134:SF534">
    <property type="entry name" value="LD27988P"/>
    <property type="match status" value="1"/>
</dbReference>
<feature type="compositionally biased region" description="Polar residues" evidence="1">
    <location>
        <begin position="435"/>
        <end position="445"/>
    </location>
</feature>
<evidence type="ECO:0000313" key="6">
    <source>
        <dbReference type="RefSeq" id="XP_017870590.1"/>
    </source>
</evidence>
<dbReference type="InterPro" id="IPR000242">
    <property type="entry name" value="PTP_cat"/>
</dbReference>
<dbReference type="PRINTS" id="PR00700">
    <property type="entry name" value="PRTYPHPHTASE"/>
</dbReference>